<dbReference type="RefSeq" id="WP_036725081.1">
    <property type="nucleotide sequence ID" value="NZ_JAGGLV010000023.1"/>
</dbReference>
<evidence type="ECO:0008006" key="3">
    <source>
        <dbReference type="Google" id="ProtNLM"/>
    </source>
</evidence>
<dbReference type="Proteomes" id="UP000773462">
    <property type="component" value="Unassembled WGS sequence"/>
</dbReference>
<gene>
    <name evidence="1" type="ORF">J2Z70_005271</name>
</gene>
<protein>
    <recommendedName>
        <fullName evidence="3">DUF2642 domain-containing protein</fullName>
    </recommendedName>
</protein>
<sequence>MISDEQLDAYRISGERIRVVRDGLASNDIRGIVLAWDETQVMIRRPNKHVVKLDRRYLYQPVSEPRPEAYTPE</sequence>
<dbReference type="EMBL" id="JAGGLV010000023">
    <property type="protein sequence ID" value="MBP2115086.1"/>
    <property type="molecule type" value="Genomic_DNA"/>
</dbReference>
<proteinExistence type="predicted"/>
<accession>A0ABS4P029</accession>
<organism evidence="1 2">
    <name type="scientific">Paenibacillus silagei</name>
    <dbReference type="NCBI Taxonomy" id="1670801"/>
    <lineage>
        <taxon>Bacteria</taxon>
        <taxon>Bacillati</taxon>
        <taxon>Bacillota</taxon>
        <taxon>Bacilli</taxon>
        <taxon>Bacillales</taxon>
        <taxon>Paenibacillaceae</taxon>
        <taxon>Paenibacillus</taxon>
    </lineage>
</organism>
<keyword evidence="2" id="KW-1185">Reference proteome</keyword>
<evidence type="ECO:0000313" key="1">
    <source>
        <dbReference type="EMBL" id="MBP2115086.1"/>
    </source>
</evidence>
<evidence type="ECO:0000313" key="2">
    <source>
        <dbReference type="Proteomes" id="UP000773462"/>
    </source>
</evidence>
<name>A0ABS4P029_9BACL</name>
<comment type="caution">
    <text evidence="1">The sequence shown here is derived from an EMBL/GenBank/DDBJ whole genome shotgun (WGS) entry which is preliminary data.</text>
</comment>
<reference evidence="1 2" key="1">
    <citation type="submission" date="2021-03" db="EMBL/GenBank/DDBJ databases">
        <title>Genomic Encyclopedia of Type Strains, Phase IV (KMG-IV): sequencing the most valuable type-strain genomes for metagenomic binning, comparative biology and taxonomic classification.</title>
        <authorList>
            <person name="Goeker M."/>
        </authorList>
    </citation>
    <scope>NUCLEOTIDE SEQUENCE [LARGE SCALE GENOMIC DNA]</scope>
    <source>
        <strain evidence="1 2">DSM 101953</strain>
    </source>
</reference>